<dbReference type="InterPro" id="IPR026444">
    <property type="entry name" value="Secre_tail"/>
</dbReference>
<evidence type="ECO:0000259" key="3">
    <source>
        <dbReference type="Pfam" id="PF18962"/>
    </source>
</evidence>
<dbReference type="EMBL" id="JAENHK010000010">
    <property type="protein sequence ID" value="MBK1896402.1"/>
    <property type="molecule type" value="Genomic_DNA"/>
</dbReference>
<feature type="domain" description="Secretion system C-terminal sorting" evidence="3">
    <location>
        <begin position="202"/>
        <end position="267"/>
    </location>
</feature>
<dbReference type="NCBIfam" id="TIGR04183">
    <property type="entry name" value="Por_Secre_tail"/>
    <property type="match status" value="1"/>
</dbReference>
<feature type="chain" id="PRO_5047131823" evidence="2">
    <location>
        <begin position="19"/>
        <end position="269"/>
    </location>
</feature>
<dbReference type="Pfam" id="PF18962">
    <property type="entry name" value="Por_Secre_tail"/>
    <property type="match status" value="1"/>
</dbReference>
<gene>
    <name evidence="5" type="ORF">JHL15_11600</name>
</gene>
<sequence length="269" mass="28885">MKKLSILLSIGACSLLSAQYCLPTFEYSGNMAIGEAIMNVTFGTINNTSPSVTNGTAPPNYEDFTSISTDIQMGSNYPISVKGPSGTFPSDVVVFIDFNKNGSFDDAGESFFIGRLEPANPFNAKTITGNITIPGTALPGTTKMRVLKNTNIAAYSDPNAVTSIHSACGSLRSGQVEDYSVNIVAANLSTHDQNINGDNLRLYPNPTNGIVQIKGVESLKNYEVYSISGQKVLEGNSTSLNMNQLIPGTYLIKMKLKNNTMITEKIIKK</sequence>
<evidence type="ECO:0000313" key="6">
    <source>
        <dbReference type="Proteomes" id="UP000628669"/>
    </source>
</evidence>
<organism evidence="5 6">
    <name type="scientific">Chryseobacterium paridis</name>
    <dbReference type="NCBI Taxonomy" id="2800328"/>
    <lineage>
        <taxon>Bacteria</taxon>
        <taxon>Pseudomonadati</taxon>
        <taxon>Bacteroidota</taxon>
        <taxon>Flavobacteriia</taxon>
        <taxon>Flavobacteriales</taxon>
        <taxon>Weeksellaceae</taxon>
        <taxon>Chryseobacterium group</taxon>
        <taxon>Chryseobacterium</taxon>
    </lineage>
</organism>
<reference evidence="6" key="1">
    <citation type="submission" date="2021-01" db="EMBL/GenBank/DDBJ databases">
        <title>Genome public.</title>
        <authorList>
            <person name="Liu C."/>
            <person name="Sun Q."/>
        </authorList>
    </citation>
    <scope>NUCLEOTIDE SEQUENCE [LARGE SCALE GENOMIC DNA]</scope>
    <source>
        <strain evidence="6">YIM B02567</strain>
    </source>
</reference>
<accession>A0ABS1FVE1</accession>
<dbReference type="Pfam" id="PF20009">
    <property type="entry name" value="GEVED"/>
    <property type="match status" value="1"/>
</dbReference>
<feature type="domain" description="GEVED" evidence="4">
    <location>
        <begin position="92"/>
        <end position="182"/>
    </location>
</feature>
<evidence type="ECO:0000256" key="2">
    <source>
        <dbReference type="SAM" id="SignalP"/>
    </source>
</evidence>
<protein>
    <submittedName>
        <fullName evidence="5">T9SS type A sorting domain-containing protein</fullName>
    </submittedName>
</protein>
<keyword evidence="1 2" id="KW-0732">Signal</keyword>
<dbReference type="Proteomes" id="UP000628669">
    <property type="component" value="Unassembled WGS sequence"/>
</dbReference>
<name>A0ABS1FVE1_9FLAO</name>
<dbReference type="RefSeq" id="WP_200245889.1">
    <property type="nucleotide sequence ID" value="NZ_JAENHK010000010.1"/>
</dbReference>
<comment type="caution">
    <text evidence="5">The sequence shown here is derived from an EMBL/GenBank/DDBJ whole genome shotgun (WGS) entry which is preliminary data.</text>
</comment>
<proteinExistence type="predicted"/>
<evidence type="ECO:0000259" key="4">
    <source>
        <dbReference type="Pfam" id="PF20009"/>
    </source>
</evidence>
<evidence type="ECO:0000313" key="5">
    <source>
        <dbReference type="EMBL" id="MBK1896402.1"/>
    </source>
</evidence>
<feature type="signal peptide" evidence="2">
    <location>
        <begin position="1"/>
        <end position="18"/>
    </location>
</feature>
<dbReference type="InterPro" id="IPR045474">
    <property type="entry name" value="GEVED"/>
</dbReference>
<evidence type="ECO:0000256" key="1">
    <source>
        <dbReference type="ARBA" id="ARBA00022729"/>
    </source>
</evidence>
<keyword evidence="6" id="KW-1185">Reference proteome</keyword>